<dbReference type="Gene3D" id="3.20.20.330">
    <property type="entry name" value="Homocysteine-binding-like domain"/>
    <property type="match status" value="1"/>
</dbReference>
<evidence type="ECO:0000313" key="6">
    <source>
        <dbReference type="Proteomes" id="UP000605848"/>
    </source>
</evidence>
<evidence type="ECO:0000259" key="4">
    <source>
        <dbReference type="PROSITE" id="PS50970"/>
    </source>
</evidence>
<dbReference type="AlphaFoldDB" id="A0A936Z9X0"/>
<reference evidence="5" key="1">
    <citation type="submission" date="2021-01" db="EMBL/GenBank/DDBJ databases">
        <title>Microvirga sp.</title>
        <authorList>
            <person name="Kim M.K."/>
        </authorList>
    </citation>
    <scope>NUCLEOTIDE SEQUENCE</scope>
    <source>
        <strain evidence="5">5420S-16</strain>
    </source>
</reference>
<keyword evidence="2 3" id="KW-0808">Transferase</keyword>
<comment type="caution">
    <text evidence="5">The sequence shown here is derived from an EMBL/GenBank/DDBJ whole genome shotgun (WGS) entry which is preliminary data.</text>
</comment>
<dbReference type="PANTHER" id="PTHR11103:SF18">
    <property type="entry name" value="SLR1189 PROTEIN"/>
    <property type="match status" value="1"/>
</dbReference>
<dbReference type="GO" id="GO:0032259">
    <property type="term" value="P:methylation"/>
    <property type="evidence" value="ECO:0007669"/>
    <property type="project" value="UniProtKB-KW"/>
</dbReference>
<protein>
    <submittedName>
        <fullName evidence="5">Homocysteine S-methyltransferase family protein</fullName>
    </submittedName>
</protein>
<dbReference type="EMBL" id="JAEQMY010000002">
    <property type="protein sequence ID" value="MBL0402822.1"/>
    <property type="molecule type" value="Genomic_DNA"/>
</dbReference>
<name>A0A936Z9X0_9HYPH</name>
<evidence type="ECO:0000256" key="2">
    <source>
        <dbReference type="ARBA" id="ARBA00022679"/>
    </source>
</evidence>
<feature type="domain" description="Hcy-binding" evidence="4">
    <location>
        <begin position="4"/>
        <end position="311"/>
    </location>
</feature>
<dbReference type="SUPFAM" id="SSF82282">
    <property type="entry name" value="Homocysteine S-methyltransferase"/>
    <property type="match status" value="1"/>
</dbReference>
<accession>A0A936Z9X0</accession>
<dbReference type="InterPro" id="IPR036589">
    <property type="entry name" value="HCY_dom_sf"/>
</dbReference>
<proteinExistence type="predicted"/>
<dbReference type="RefSeq" id="WP_202055519.1">
    <property type="nucleotide sequence ID" value="NZ_JAEQMY010000002.1"/>
</dbReference>
<gene>
    <name evidence="5" type="ORF">JKG68_02460</name>
</gene>
<dbReference type="Proteomes" id="UP000605848">
    <property type="component" value="Unassembled WGS sequence"/>
</dbReference>
<dbReference type="GO" id="GO:0008168">
    <property type="term" value="F:methyltransferase activity"/>
    <property type="evidence" value="ECO:0007669"/>
    <property type="project" value="UniProtKB-UniRule"/>
</dbReference>
<evidence type="ECO:0000256" key="3">
    <source>
        <dbReference type="PROSITE-ProRule" id="PRU00333"/>
    </source>
</evidence>
<organism evidence="5 6">
    <name type="scientific">Microvirga aerilata</name>
    <dbReference type="NCBI Taxonomy" id="670292"/>
    <lineage>
        <taxon>Bacteria</taxon>
        <taxon>Pseudomonadati</taxon>
        <taxon>Pseudomonadota</taxon>
        <taxon>Alphaproteobacteria</taxon>
        <taxon>Hyphomicrobiales</taxon>
        <taxon>Methylobacteriaceae</taxon>
        <taxon>Microvirga</taxon>
    </lineage>
</organism>
<keyword evidence="3" id="KW-0479">Metal-binding</keyword>
<keyword evidence="1 3" id="KW-0489">Methyltransferase</keyword>
<sequence>MASSRFAFPPSGETIFLTDGGLETTLVFLEGLDLPCFAAFPLLRSEEGREALERYFQPYIRTAVERDVGFILDTPTWRANADWAARLDVLADELAGMNREAVRWAAALRDRLSDRTDRVLINGVVGPRGDGYRPEAQMTAGDAQAYHAPQVESFREGGADLVSAITMNYAEEAIGIARAAQALGMRVVISFTVETDGKLASGETLQSAIARTDAQTDGTPAYYMINCAHPTHFDRVLSDNEPWTRRIRGLRANASPKSHAELDEATELDPGDPVDLARRYRDLRARMRHLSVLGGCCGTDHRHIAAICEACLPASSRAL</sequence>
<keyword evidence="6" id="KW-1185">Reference proteome</keyword>
<comment type="cofactor">
    <cofactor evidence="3">
        <name>Zn(2+)</name>
        <dbReference type="ChEBI" id="CHEBI:29105"/>
    </cofactor>
</comment>
<dbReference type="PANTHER" id="PTHR11103">
    <property type="entry name" value="SLR1189 PROTEIN"/>
    <property type="match status" value="1"/>
</dbReference>
<keyword evidence="3" id="KW-0862">Zinc</keyword>
<dbReference type="Pfam" id="PF02574">
    <property type="entry name" value="S-methyl_trans"/>
    <property type="match status" value="1"/>
</dbReference>
<feature type="binding site" evidence="3">
    <location>
        <position position="297"/>
    </location>
    <ligand>
        <name>Zn(2+)</name>
        <dbReference type="ChEBI" id="CHEBI:29105"/>
    </ligand>
</feature>
<feature type="binding site" evidence="3">
    <location>
        <position position="227"/>
    </location>
    <ligand>
        <name>Zn(2+)</name>
        <dbReference type="ChEBI" id="CHEBI:29105"/>
    </ligand>
</feature>
<dbReference type="InterPro" id="IPR003726">
    <property type="entry name" value="HCY_dom"/>
</dbReference>
<dbReference type="GO" id="GO:0046872">
    <property type="term" value="F:metal ion binding"/>
    <property type="evidence" value="ECO:0007669"/>
    <property type="project" value="UniProtKB-KW"/>
</dbReference>
<evidence type="ECO:0000256" key="1">
    <source>
        <dbReference type="ARBA" id="ARBA00022603"/>
    </source>
</evidence>
<evidence type="ECO:0000313" key="5">
    <source>
        <dbReference type="EMBL" id="MBL0402822.1"/>
    </source>
</evidence>
<feature type="binding site" evidence="3">
    <location>
        <position position="296"/>
    </location>
    <ligand>
        <name>Zn(2+)</name>
        <dbReference type="ChEBI" id="CHEBI:29105"/>
    </ligand>
</feature>
<dbReference type="PROSITE" id="PS50970">
    <property type="entry name" value="HCY"/>
    <property type="match status" value="1"/>
</dbReference>